<gene>
    <name evidence="2" type="ORF">THSYN_15890</name>
</gene>
<sequence>MTTEIDFTRRLASVTAQAIDTLGSREDAERWLASAAIGLDRYRPIDLLQTSEGTELVKTLLTRMDYGVYA</sequence>
<accession>A0A2K8U9N8</accession>
<dbReference type="Pfam" id="PF09722">
    <property type="entry name" value="Xre_MbcA_ParS_C"/>
    <property type="match status" value="1"/>
</dbReference>
<evidence type="ECO:0000259" key="1">
    <source>
        <dbReference type="Pfam" id="PF09722"/>
    </source>
</evidence>
<dbReference type="EMBL" id="CP020370">
    <property type="protein sequence ID" value="AUB82283.1"/>
    <property type="molecule type" value="Genomic_DNA"/>
</dbReference>
<evidence type="ECO:0000313" key="2">
    <source>
        <dbReference type="EMBL" id="AUB82283.1"/>
    </source>
</evidence>
<dbReference type="KEGG" id="tsy:THSYN_15890"/>
<dbReference type="InterPro" id="IPR024467">
    <property type="entry name" value="Xre/MbcA/ParS-like_toxin-bd"/>
</dbReference>
<name>A0A2K8U9N8_9GAMM</name>
<dbReference type="RefSeq" id="WP_100920019.1">
    <property type="nucleotide sequence ID" value="NZ_CP020370.1"/>
</dbReference>
<dbReference type="AlphaFoldDB" id="A0A2K8U9N8"/>
<protein>
    <recommendedName>
        <fullName evidence="1">Antitoxin Xre/MbcA/ParS-like toxin-binding domain-containing protein</fullName>
    </recommendedName>
</protein>
<proteinExistence type="predicted"/>
<dbReference type="Proteomes" id="UP000232638">
    <property type="component" value="Chromosome"/>
</dbReference>
<keyword evidence="3" id="KW-1185">Reference proteome</keyword>
<feature type="domain" description="Antitoxin Xre/MbcA/ParS-like toxin-binding" evidence="1">
    <location>
        <begin position="17"/>
        <end position="67"/>
    </location>
</feature>
<reference evidence="2 3" key="1">
    <citation type="submission" date="2017-03" db="EMBL/GenBank/DDBJ databases">
        <title>Complete genome sequence of Candidatus 'Thiodictyon syntrophicum' sp. nov. strain Cad16T, a photolithoautotroph purple sulfur bacterium isolated from an alpine meromictic lake.</title>
        <authorList>
            <person name="Luedin S.M."/>
            <person name="Pothier J.F."/>
            <person name="Danza F."/>
            <person name="Storelli N."/>
            <person name="Wittwer M."/>
            <person name="Tonolla M."/>
        </authorList>
    </citation>
    <scope>NUCLEOTIDE SEQUENCE [LARGE SCALE GENOMIC DNA]</scope>
    <source>
        <strain evidence="2 3">Cad16T</strain>
    </source>
</reference>
<evidence type="ECO:0000313" key="3">
    <source>
        <dbReference type="Proteomes" id="UP000232638"/>
    </source>
</evidence>
<organism evidence="2 3">
    <name type="scientific">Candidatus Thiodictyon syntrophicum</name>
    <dbReference type="NCBI Taxonomy" id="1166950"/>
    <lineage>
        <taxon>Bacteria</taxon>
        <taxon>Pseudomonadati</taxon>
        <taxon>Pseudomonadota</taxon>
        <taxon>Gammaproteobacteria</taxon>
        <taxon>Chromatiales</taxon>
        <taxon>Chromatiaceae</taxon>
        <taxon>Thiodictyon</taxon>
    </lineage>
</organism>
<dbReference type="OrthoDB" id="6972347at2"/>